<dbReference type="KEGG" id="cmo:103485405"/>
<comment type="similarity">
    <text evidence="2">Belongs to the synaptobrevin family.</text>
</comment>
<dbReference type="SUPFAM" id="SSF64356">
    <property type="entry name" value="SNARE-like"/>
    <property type="match status" value="1"/>
</dbReference>
<keyword evidence="8" id="KW-1185">Reference proteome</keyword>
<proteinExistence type="inferred from homology"/>
<evidence type="ECO:0000256" key="5">
    <source>
        <dbReference type="SAM" id="Phobius"/>
    </source>
</evidence>
<name>A0A1S3B3I9_CUCME</name>
<evidence type="ECO:0000256" key="3">
    <source>
        <dbReference type="ARBA" id="ARBA00023136"/>
    </source>
</evidence>
<keyword evidence="3 5" id="KW-0472">Membrane</keyword>
<evidence type="ECO:0000256" key="1">
    <source>
        <dbReference type="ARBA" id="ARBA00004370"/>
    </source>
</evidence>
<dbReference type="InParanoid" id="A0A1S3B3I9"/>
<dbReference type="PROSITE" id="PS50859">
    <property type="entry name" value="LONGIN"/>
    <property type="match status" value="1"/>
</dbReference>
<sequence length="276" mass="30884">MDLSHGTIHYCSVSRGERMLYVYSNGDQEIENLADLCLKSAPPYHKWYFETLGKKTFGFLMKEGYVYFAIADEVIGNQPLLQFLEQLRDEFKRVAKKGSRGSFSSMNSTSLQEQLVPVICKLITSLENVSHNSKDWMAETPSSNNGLSPSPSNVNGQVDVLASTKAPLLGKSNKPEKKKGKDHVITMRGIEMEEHRKSTDRGLKIDSVSLESSNQGGSGSSIPVQKDSNPLRRSNSQSYPRRWWRHVRIALAVDAVVCLILFVIWLIVCNGVSCVR</sequence>
<dbReference type="InterPro" id="IPR011012">
    <property type="entry name" value="Longin-like_dom_sf"/>
</dbReference>
<dbReference type="EnsemblPlants" id="MELO3C008104.2.1">
    <property type="protein sequence ID" value="MELO3C008104.2.1"/>
    <property type="gene ID" value="MELO3C008104.2"/>
</dbReference>
<feature type="compositionally biased region" description="Low complexity" evidence="4">
    <location>
        <begin position="141"/>
        <end position="153"/>
    </location>
</feature>
<evidence type="ECO:0000259" key="6">
    <source>
        <dbReference type="PROSITE" id="PS50859"/>
    </source>
</evidence>
<reference evidence="7" key="1">
    <citation type="submission" date="2023-03" db="UniProtKB">
        <authorList>
            <consortium name="EnsemblPlants"/>
        </authorList>
    </citation>
    <scope>IDENTIFICATION</scope>
</reference>
<dbReference type="PANTHER" id="PTHR47461">
    <property type="entry name" value="PHYTOLONGIN PHYL1.2"/>
    <property type="match status" value="1"/>
</dbReference>
<evidence type="ECO:0000313" key="9">
    <source>
        <dbReference type="RefSeq" id="XP_008441200.1"/>
    </source>
</evidence>
<dbReference type="RefSeq" id="XP_008441200.1">
    <property type="nucleotide sequence ID" value="XM_008442978.1"/>
</dbReference>
<dbReference type="GO" id="GO:0016020">
    <property type="term" value="C:membrane"/>
    <property type="evidence" value="ECO:0007669"/>
    <property type="project" value="UniProtKB-SubCell"/>
</dbReference>
<comment type="subcellular location">
    <subcellularLocation>
        <location evidence="1">Membrane</location>
    </subcellularLocation>
</comment>
<dbReference type="Gene3D" id="3.30.450.50">
    <property type="entry name" value="Longin domain"/>
    <property type="match status" value="1"/>
</dbReference>
<feature type="compositionally biased region" description="Polar residues" evidence="4">
    <location>
        <begin position="209"/>
        <end position="237"/>
    </location>
</feature>
<protein>
    <submittedName>
        <fullName evidence="9">Phytolongin Phyl1.1-like</fullName>
    </submittedName>
</protein>
<evidence type="ECO:0000313" key="8">
    <source>
        <dbReference type="Proteomes" id="UP001652600"/>
    </source>
</evidence>
<accession>A0A1S3B3I9</accession>
<dbReference type="PANTHER" id="PTHR47461:SF1">
    <property type="entry name" value="PHYTOLONGIN PHYL1.2"/>
    <property type="match status" value="1"/>
</dbReference>
<dbReference type="Proteomes" id="UP001652600">
    <property type="component" value="Chromosome 3"/>
</dbReference>
<feature type="compositionally biased region" description="Basic and acidic residues" evidence="4">
    <location>
        <begin position="182"/>
        <end position="204"/>
    </location>
</feature>
<dbReference type="AlphaFoldDB" id="A0A1S3B3I9"/>
<feature type="transmembrane region" description="Helical" evidence="5">
    <location>
        <begin position="249"/>
        <end position="268"/>
    </location>
</feature>
<dbReference type="InterPro" id="IPR010908">
    <property type="entry name" value="Longin_dom"/>
</dbReference>
<organism evidence="8 9">
    <name type="scientific">Cucumis melo</name>
    <name type="common">Muskmelon</name>
    <dbReference type="NCBI Taxonomy" id="3656"/>
    <lineage>
        <taxon>Eukaryota</taxon>
        <taxon>Viridiplantae</taxon>
        <taxon>Streptophyta</taxon>
        <taxon>Embryophyta</taxon>
        <taxon>Tracheophyta</taxon>
        <taxon>Spermatophyta</taxon>
        <taxon>Magnoliopsida</taxon>
        <taxon>eudicotyledons</taxon>
        <taxon>Gunneridae</taxon>
        <taxon>Pentapetalae</taxon>
        <taxon>rosids</taxon>
        <taxon>fabids</taxon>
        <taxon>Cucurbitales</taxon>
        <taxon>Cucurbitaceae</taxon>
        <taxon>Benincaseae</taxon>
        <taxon>Cucumis</taxon>
    </lineage>
</organism>
<evidence type="ECO:0000313" key="7">
    <source>
        <dbReference type="EnsemblPlants" id="MELO3C008104.2.1"/>
    </source>
</evidence>
<keyword evidence="5" id="KW-1133">Transmembrane helix</keyword>
<dbReference type="eggNOG" id="ENOG502QQFW">
    <property type="taxonomic scope" value="Eukaryota"/>
</dbReference>
<dbReference type="InterPro" id="IPR044783">
    <property type="entry name" value="PHYL"/>
</dbReference>
<dbReference type="Gramene" id="MELO3C008104.2.1">
    <property type="protein sequence ID" value="MELO3C008104.2.1"/>
    <property type="gene ID" value="MELO3C008104.2"/>
</dbReference>
<dbReference type="OrthoDB" id="1871923at2759"/>
<reference evidence="9" key="2">
    <citation type="submission" date="2025-04" db="UniProtKB">
        <authorList>
            <consortium name="RefSeq"/>
        </authorList>
    </citation>
    <scope>IDENTIFICATION</scope>
</reference>
<evidence type="ECO:0000256" key="4">
    <source>
        <dbReference type="SAM" id="MobiDB-lite"/>
    </source>
</evidence>
<keyword evidence="5" id="KW-0812">Transmembrane</keyword>
<dbReference type="GeneID" id="103485405"/>
<gene>
    <name evidence="9" type="primary">LOC103485405</name>
    <name evidence="7" type="synonym">103485405</name>
</gene>
<evidence type="ECO:0000256" key="2">
    <source>
        <dbReference type="ARBA" id="ARBA00008025"/>
    </source>
</evidence>
<feature type="region of interest" description="Disordered" evidence="4">
    <location>
        <begin position="135"/>
        <end position="237"/>
    </location>
</feature>
<feature type="domain" description="Longin" evidence="6">
    <location>
        <begin position="53"/>
        <end position="119"/>
    </location>
</feature>